<dbReference type="EMBL" id="BIMW01000212">
    <property type="protein sequence ID" value="GCE96642.1"/>
    <property type="molecule type" value="Genomic_DNA"/>
</dbReference>
<evidence type="ECO:0008006" key="3">
    <source>
        <dbReference type="Google" id="ProtNLM"/>
    </source>
</evidence>
<dbReference type="GeneID" id="301685423"/>
<organism evidence="1 2">
    <name type="scientific">Limnospira platensis NIES-46</name>
    <dbReference type="NCBI Taxonomy" id="1236695"/>
    <lineage>
        <taxon>Bacteria</taxon>
        <taxon>Bacillati</taxon>
        <taxon>Cyanobacteriota</taxon>
        <taxon>Cyanophyceae</taxon>
        <taxon>Oscillatoriophycideae</taxon>
        <taxon>Oscillatoriales</taxon>
        <taxon>Sirenicapillariaceae</taxon>
        <taxon>Limnospira</taxon>
    </lineage>
</organism>
<keyword evidence="2" id="KW-1185">Reference proteome</keyword>
<comment type="caution">
    <text evidence="1">The sequence shown here is derived from an EMBL/GenBank/DDBJ whole genome shotgun (WGS) entry which is preliminary data.</text>
</comment>
<accession>A0A5M3TD38</accession>
<evidence type="ECO:0000313" key="1">
    <source>
        <dbReference type="EMBL" id="GCE96642.1"/>
    </source>
</evidence>
<proteinExistence type="predicted"/>
<evidence type="ECO:0000313" key="2">
    <source>
        <dbReference type="Proteomes" id="UP000326169"/>
    </source>
</evidence>
<reference evidence="1 2" key="1">
    <citation type="journal article" date="2019" name="J Genomics">
        <title>The Draft Genome of a Hydrogen-producing Cyanobacterium, Arthrospira platensis NIES-46.</title>
        <authorList>
            <person name="Suzuki S."/>
            <person name="Yamaguchi H."/>
            <person name="Kawachi M."/>
        </authorList>
    </citation>
    <scope>NUCLEOTIDE SEQUENCE [LARGE SCALE GENOMIC DNA]</scope>
    <source>
        <strain evidence="1 2">NIES-46</strain>
    </source>
</reference>
<name>A0A5M3TD38_LIMPL</name>
<dbReference type="Proteomes" id="UP000326169">
    <property type="component" value="Unassembled WGS sequence"/>
</dbReference>
<protein>
    <recommendedName>
        <fullName evidence="3">HNH endonuclease</fullName>
    </recommendedName>
</protein>
<gene>
    <name evidence="1" type="ORF">NIES46_47140</name>
</gene>
<sequence length="117" mass="12879">MARTKLCQLVDDTKVRVFRASSVMYDDNTVAHLGIGPVSDANKKEPVYDTGELMRAGVLARLCITCNNGTTKPPITYRVFCDVENINAALHHYNSGGKTLNGKTVLRAGLDRRQVIK</sequence>
<dbReference type="RefSeq" id="WP_006615726.1">
    <property type="nucleotide sequence ID" value="NZ_BIMW01000212.1"/>
</dbReference>